<evidence type="ECO:0000256" key="3">
    <source>
        <dbReference type="PROSITE-ProRule" id="PRU00221"/>
    </source>
</evidence>
<dbReference type="Pfam" id="PF00400">
    <property type="entry name" value="WD40"/>
    <property type="match status" value="3"/>
</dbReference>
<feature type="repeat" description="WD" evidence="3">
    <location>
        <begin position="236"/>
        <end position="276"/>
    </location>
</feature>
<dbReference type="EMBL" id="JBJQND010000016">
    <property type="protein sequence ID" value="KAL3847521.1"/>
    <property type="molecule type" value="Genomic_DNA"/>
</dbReference>
<evidence type="ECO:0008006" key="6">
    <source>
        <dbReference type="Google" id="ProtNLM"/>
    </source>
</evidence>
<dbReference type="PROSITE" id="PS50082">
    <property type="entry name" value="WD_REPEATS_2"/>
    <property type="match status" value="2"/>
</dbReference>
<dbReference type="InterPro" id="IPR036322">
    <property type="entry name" value="WD40_repeat_dom_sf"/>
</dbReference>
<dbReference type="Gene3D" id="2.130.10.10">
    <property type="entry name" value="YVTN repeat-like/Quinoprotein amine dehydrogenase"/>
    <property type="match status" value="2"/>
</dbReference>
<dbReference type="InterPro" id="IPR015943">
    <property type="entry name" value="WD40/YVTN_repeat-like_dom_sf"/>
</dbReference>
<evidence type="ECO:0000313" key="4">
    <source>
        <dbReference type="EMBL" id="KAL3847521.1"/>
    </source>
</evidence>
<keyword evidence="1 3" id="KW-0853">WD repeat</keyword>
<name>A0ABD3UDF9_SINWO</name>
<dbReference type="InterPro" id="IPR019775">
    <property type="entry name" value="WD40_repeat_CS"/>
</dbReference>
<dbReference type="Proteomes" id="UP001634394">
    <property type="component" value="Unassembled WGS sequence"/>
</dbReference>
<organism evidence="4 5">
    <name type="scientific">Sinanodonta woodiana</name>
    <name type="common">Chinese pond mussel</name>
    <name type="synonym">Anodonta woodiana</name>
    <dbReference type="NCBI Taxonomy" id="1069815"/>
    <lineage>
        <taxon>Eukaryota</taxon>
        <taxon>Metazoa</taxon>
        <taxon>Spiralia</taxon>
        <taxon>Lophotrochozoa</taxon>
        <taxon>Mollusca</taxon>
        <taxon>Bivalvia</taxon>
        <taxon>Autobranchia</taxon>
        <taxon>Heteroconchia</taxon>
        <taxon>Palaeoheterodonta</taxon>
        <taxon>Unionida</taxon>
        <taxon>Unionoidea</taxon>
        <taxon>Unionidae</taxon>
        <taxon>Unioninae</taxon>
        <taxon>Sinanodonta</taxon>
    </lineage>
</organism>
<comment type="caution">
    <text evidence="4">The sequence shown here is derived from an EMBL/GenBank/DDBJ whole genome shotgun (WGS) entry which is preliminary data.</text>
</comment>
<sequence length="343" mass="38245">MTTLSLSGGHTGSVLCVDASPDGSYIASGAENGEICLWKRDGTLVHKLVQDQNDCTSVFLSRVKENILYSAVGDTVYVYDLLNFQNPIDTFKYNEEEINQIQLGQNETFLAACDDSGQVKIINLQEKNIFKTLRRKHTNICSSVCFHPRKPWDIFTGGMDCNLIHWDFSRPKCKNQFNMQELQDTPLEMDAYMVNPPFIHHLTASPDGKFLAVALENGQVSLFDMSRKNIFECFTLLAHAHGASQVHFVSDSRLVSGGNDSVIALWDINNPNELADVCENLPSNGHPQPLQQRNVNYTEVCKLGQITLTSKINWLKPFVCAGENFIAVANQSSSLTVLPLNLL</sequence>
<dbReference type="InterPro" id="IPR001680">
    <property type="entry name" value="WD40_rpt"/>
</dbReference>
<dbReference type="PANTHER" id="PTHR44666:SF1">
    <property type="entry name" value="WD REPEAT-CONTAINING PROTEIN 53"/>
    <property type="match status" value="1"/>
</dbReference>
<keyword evidence="2" id="KW-0677">Repeat</keyword>
<keyword evidence="5" id="KW-1185">Reference proteome</keyword>
<dbReference type="SUPFAM" id="SSF50978">
    <property type="entry name" value="WD40 repeat-like"/>
    <property type="match status" value="1"/>
</dbReference>
<dbReference type="PROSITE" id="PS00678">
    <property type="entry name" value="WD_REPEATS_1"/>
    <property type="match status" value="1"/>
</dbReference>
<dbReference type="InterPro" id="IPR042453">
    <property type="entry name" value="WDR53"/>
</dbReference>
<dbReference type="SMART" id="SM00320">
    <property type="entry name" value="WD40"/>
    <property type="match status" value="6"/>
</dbReference>
<evidence type="ECO:0000313" key="5">
    <source>
        <dbReference type="Proteomes" id="UP001634394"/>
    </source>
</evidence>
<evidence type="ECO:0000256" key="1">
    <source>
        <dbReference type="ARBA" id="ARBA00022574"/>
    </source>
</evidence>
<accession>A0ABD3UDF9</accession>
<dbReference type="PANTHER" id="PTHR44666">
    <property type="entry name" value="WD REPEAT-CONTAINING PROTEIN 53"/>
    <property type="match status" value="1"/>
</dbReference>
<gene>
    <name evidence="4" type="ORF">ACJMK2_018427</name>
</gene>
<evidence type="ECO:0000256" key="2">
    <source>
        <dbReference type="ARBA" id="ARBA00022737"/>
    </source>
</evidence>
<reference evidence="4 5" key="1">
    <citation type="submission" date="2024-11" db="EMBL/GenBank/DDBJ databases">
        <title>Chromosome-level genome assembly of the freshwater bivalve Anodonta woodiana.</title>
        <authorList>
            <person name="Chen X."/>
        </authorList>
    </citation>
    <scope>NUCLEOTIDE SEQUENCE [LARGE SCALE GENOMIC DNA]</scope>
    <source>
        <strain evidence="4">MN2024</strain>
        <tissue evidence="4">Gills</tissue>
    </source>
</reference>
<protein>
    <recommendedName>
        <fullName evidence="6">WD repeat-containing protein 53</fullName>
    </recommendedName>
</protein>
<dbReference type="AlphaFoldDB" id="A0ABD3UDF9"/>
<proteinExistence type="predicted"/>
<dbReference type="PROSITE" id="PS50294">
    <property type="entry name" value="WD_REPEATS_REGION"/>
    <property type="match status" value="2"/>
</dbReference>
<feature type="repeat" description="WD" evidence="3">
    <location>
        <begin position="7"/>
        <end position="39"/>
    </location>
</feature>